<dbReference type="Proteomes" id="UP000186594">
    <property type="component" value="Unassembled WGS sequence"/>
</dbReference>
<dbReference type="OrthoDB" id="5427473at2759"/>
<reference evidence="1 2" key="1">
    <citation type="submission" date="2016-04" db="EMBL/GenBank/DDBJ databases">
        <title>Evolutionary innovation and constraint leading to complex multicellularity in the Ascomycota.</title>
        <authorList>
            <person name="Cisse O."/>
            <person name="Nguyen A."/>
            <person name="Hewitt D.A."/>
            <person name="Jedd G."/>
            <person name="Stajich J.E."/>
        </authorList>
    </citation>
    <scope>NUCLEOTIDE SEQUENCE [LARGE SCALE GENOMIC DNA]</scope>
    <source>
        <strain evidence="1 2">DAH-3</strain>
    </source>
</reference>
<dbReference type="Pfam" id="PF20175">
    <property type="entry name" value="Tra1_central"/>
    <property type="match status" value="1"/>
</dbReference>
<proteinExistence type="predicted"/>
<name>A0A1U7LQQ0_NEOID</name>
<accession>A0A1U7LQQ0</accession>
<dbReference type="EMBL" id="LXFE01000517">
    <property type="protein sequence ID" value="OLL25000.1"/>
    <property type="molecule type" value="Genomic_DNA"/>
</dbReference>
<sequence>MLKLQPSPQADAHTAAEAIGDIHIGVAPSIRNKQLFGEFIVVQVKTMSFLAYIIRSLSLREHQDLIPGFVVRLLKDCPIDMSPTRKELLVATRHILSTEYRAAFVEHIDVLLSEKVLIGCGVTAHETLRPLAYSMLADLLHHIREKLDFSQLRKTIQVYSCNLHDSTLAPGIQTMCAKLLLNLIDRIMKLEASQGRELLVMILQTFTKRFVALNREFLKISSLRKDTKRKEDAADMNPYSSNSCILSEIPSKPIRLLLDVSEHETDALKDGRFLFKNLMLGFKTVLFGLKSCNPAPPTNLTITPQQWNDFARGLAAEEINIFSELFREGLQAF</sequence>
<comment type="caution">
    <text evidence="1">The sequence shown here is derived from an EMBL/GenBank/DDBJ whole genome shotgun (WGS) entry which is preliminary data.</text>
</comment>
<feature type="non-terminal residue" evidence="1">
    <location>
        <position position="333"/>
    </location>
</feature>
<gene>
    <name evidence="1" type="ORF">NEOLI_005444</name>
</gene>
<evidence type="ECO:0000313" key="1">
    <source>
        <dbReference type="EMBL" id="OLL25000.1"/>
    </source>
</evidence>
<organism evidence="1 2">
    <name type="scientific">Neolecta irregularis (strain DAH-3)</name>
    <dbReference type="NCBI Taxonomy" id="1198029"/>
    <lineage>
        <taxon>Eukaryota</taxon>
        <taxon>Fungi</taxon>
        <taxon>Dikarya</taxon>
        <taxon>Ascomycota</taxon>
        <taxon>Taphrinomycotina</taxon>
        <taxon>Neolectales</taxon>
        <taxon>Neolectaceae</taxon>
        <taxon>Neolecta</taxon>
    </lineage>
</organism>
<dbReference type="InterPro" id="IPR046807">
    <property type="entry name" value="Tra1_central"/>
</dbReference>
<keyword evidence="2" id="KW-1185">Reference proteome</keyword>
<dbReference type="AlphaFoldDB" id="A0A1U7LQQ0"/>
<protein>
    <submittedName>
        <fullName evidence="1">Transcription-associated protein 1</fullName>
    </submittedName>
</protein>
<dbReference type="STRING" id="1198029.A0A1U7LQQ0"/>
<evidence type="ECO:0000313" key="2">
    <source>
        <dbReference type="Proteomes" id="UP000186594"/>
    </source>
</evidence>